<gene>
    <name evidence="4" type="ORF">ACFPN1_02500</name>
</gene>
<accession>A0ABW0SIR2</accession>
<dbReference type="Proteomes" id="UP001596036">
    <property type="component" value="Unassembled WGS sequence"/>
</dbReference>
<reference evidence="5" key="1">
    <citation type="journal article" date="2019" name="Int. J. Syst. Evol. Microbiol.">
        <title>The Global Catalogue of Microorganisms (GCM) 10K type strain sequencing project: providing services to taxonomists for standard genome sequencing and annotation.</title>
        <authorList>
            <consortium name="The Broad Institute Genomics Platform"/>
            <consortium name="The Broad Institute Genome Sequencing Center for Infectious Disease"/>
            <person name="Wu L."/>
            <person name="Ma J."/>
        </authorList>
    </citation>
    <scope>NUCLEOTIDE SEQUENCE [LARGE SCALE GENOMIC DNA]</scope>
    <source>
        <strain evidence="5">KACC 11407</strain>
    </source>
</reference>
<dbReference type="RefSeq" id="WP_386752691.1">
    <property type="nucleotide sequence ID" value="NZ_JBHSNM010000001.1"/>
</dbReference>
<keyword evidence="3" id="KW-0812">Transmembrane</keyword>
<sequence>MNTPYRQLSLPGPAPDRLPAIAVATIARKEARRYLLPLATIFAAIALFFLAWGLVNPPTYQSSATVLVQDNAAIAPLMEGRTAAPNDASRAVISRDVLFGHRVLDEVLRAGGWMDNGELTAVEKQKLSNGIMGRTEVTVTERTPTRSSDPKLSLVKITYSDSDPKRAYAVAKRFSEALIEQVLDSRARASKSAYQFIDAQVDQYQKALAEADRKLQAYRMANPDAVPGVDSDVASRIAELRRAADNASMDLADVGAQEHQLMGMLSRESQITTISRSSQTNAQLAGLQAEYDRLKLSYTDQHPDVVRVRNQISELQGQMRSGRARGSVIPGATPTMNPVYEQLRSQLTEVRRQGAAAASRVATAQALLREEYERSRKIMESGGEVSALTRAHDVNKEMYEDLLKRRENARVSMSLDADGRSLGFQIQEPASIPLLPTGLRLVHFAAAGLAVAVFIPLLLLSLLVRHDPRVRAPLQIEREAGLPVLAVIPPQMSHGQNEQQARQLRLGSALLLSVPVIYGIVLMLKMVDVL</sequence>
<keyword evidence="3" id="KW-1133">Transmembrane helix</keyword>
<dbReference type="PANTHER" id="PTHR32309:SF13">
    <property type="entry name" value="FERRIC ENTEROBACTIN TRANSPORT PROTEIN FEPE"/>
    <property type="match status" value="1"/>
</dbReference>
<organism evidence="4 5">
    <name type="scientific">Lysobacter yangpyeongensis</name>
    <dbReference type="NCBI Taxonomy" id="346182"/>
    <lineage>
        <taxon>Bacteria</taxon>
        <taxon>Pseudomonadati</taxon>
        <taxon>Pseudomonadota</taxon>
        <taxon>Gammaproteobacteria</taxon>
        <taxon>Lysobacterales</taxon>
        <taxon>Lysobacteraceae</taxon>
        <taxon>Lysobacter</taxon>
    </lineage>
</organism>
<feature type="transmembrane region" description="Helical" evidence="3">
    <location>
        <begin position="441"/>
        <end position="464"/>
    </location>
</feature>
<keyword evidence="5" id="KW-1185">Reference proteome</keyword>
<evidence type="ECO:0000256" key="3">
    <source>
        <dbReference type="SAM" id="Phobius"/>
    </source>
</evidence>
<comment type="caution">
    <text evidence="4">The sequence shown here is derived from an EMBL/GenBank/DDBJ whole genome shotgun (WGS) entry which is preliminary data.</text>
</comment>
<dbReference type="EMBL" id="JBHSNM010000001">
    <property type="protein sequence ID" value="MFC5568933.1"/>
    <property type="molecule type" value="Genomic_DNA"/>
</dbReference>
<feature type="coiled-coil region" evidence="1">
    <location>
        <begin position="194"/>
        <end position="221"/>
    </location>
</feature>
<keyword evidence="1" id="KW-0175">Coiled coil</keyword>
<protein>
    <recommendedName>
        <fullName evidence="6">Polysaccharide chain length determinant N-terminal domain-containing protein</fullName>
    </recommendedName>
</protein>
<evidence type="ECO:0000256" key="2">
    <source>
        <dbReference type="SAM" id="MobiDB-lite"/>
    </source>
</evidence>
<feature type="transmembrane region" description="Helical" evidence="3">
    <location>
        <begin position="506"/>
        <end position="527"/>
    </location>
</feature>
<keyword evidence="3" id="KW-0472">Membrane</keyword>
<proteinExistence type="predicted"/>
<evidence type="ECO:0000313" key="5">
    <source>
        <dbReference type="Proteomes" id="UP001596036"/>
    </source>
</evidence>
<evidence type="ECO:0000256" key="1">
    <source>
        <dbReference type="SAM" id="Coils"/>
    </source>
</evidence>
<evidence type="ECO:0008006" key="6">
    <source>
        <dbReference type="Google" id="ProtNLM"/>
    </source>
</evidence>
<dbReference type="PANTHER" id="PTHR32309">
    <property type="entry name" value="TYROSINE-PROTEIN KINASE"/>
    <property type="match status" value="1"/>
</dbReference>
<dbReference type="InterPro" id="IPR050445">
    <property type="entry name" value="Bact_polysacc_biosynth/exp"/>
</dbReference>
<evidence type="ECO:0000313" key="4">
    <source>
        <dbReference type="EMBL" id="MFC5568933.1"/>
    </source>
</evidence>
<name>A0ABW0SIR2_9GAMM</name>
<feature type="region of interest" description="Disordered" evidence="2">
    <location>
        <begin position="317"/>
        <end position="336"/>
    </location>
</feature>
<feature type="transmembrane region" description="Helical" evidence="3">
    <location>
        <begin position="34"/>
        <end position="55"/>
    </location>
</feature>